<comment type="similarity">
    <text evidence="1 5">Belongs to the universal ribosomal protein uS15 family.</text>
</comment>
<dbReference type="InterPro" id="IPR012606">
    <property type="entry name" value="Ribosomal_uS15_N"/>
</dbReference>
<feature type="domain" description="Small ribosomal subunit protein uS15 N-terminal" evidence="6">
    <location>
        <begin position="1"/>
        <end position="54"/>
    </location>
</feature>
<evidence type="ECO:0000256" key="2">
    <source>
        <dbReference type="ARBA" id="ARBA00022980"/>
    </source>
</evidence>
<dbReference type="CDD" id="cd00353">
    <property type="entry name" value="Ribosomal_S15p_S13e"/>
    <property type="match status" value="1"/>
</dbReference>
<dbReference type="AlphaFoldDB" id="A0A7J4IVM7"/>
<proteinExistence type="inferred from homology"/>
<keyword evidence="3 5" id="KW-0687">Ribonucleoprotein</keyword>
<evidence type="ECO:0000256" key="5">
    <source>
        <dbReference type="RuleBase" id="RU003919"/>
    </source>
</evidence>
<keyword evidence="2 5" id="KW-0689">Ribosomal protein</keyword>
<evidence type="ECO:0000259" key="6">
    <source>
        <dbReference type="SMART" id="SM01386"/>
    </source>
</evidence>
<dbReference type="GO" id="GO:0022627">
    <property type="term" value="C:cytosolic small ribosomal subunit"/>
    <property type="evidence" value="ECO:0007669"/>
    <property type="project" value="TreeGrafter"/>
</dbReference>
<dbReference type="Proteomes" id="UP000565078">
    <property type="component" value="Unassembled WGS sequence"/>
</dbReference>
<sequence>MAKSHAGQKASSAKAAPNWVEYKADEAEKVVVELANSGLTASQIGMSLRDQYGIPSIKDLSGSKVEQILARHKLLSDIPRDLLNLIKRSVVLQRHMEGNRKDQTAKRGYTLAVSRIRRLTDYYIKKGKLAKGWRYTPETAALLVK</sequence>
<dbReference type="Gene3D" id="1.10.287.10">
    <property type="entry name" value="S15/NS1, RNA-binding"/>
    <property type="match status" value="1"/>
</dbReference>
<reference evidence="8" key="1">
    <citation type="journal article" date="2020" name="bioRxiv">
        <title>A rank-normalized archaeal taxonomy based on genome phylogeny resolves widespread incomplete and uneven classifications.</title>
        <authorList>
            <person name="Rinke C."/>
            <person name="Chuvochina M."/>
            <person name="Mussig A.J."/>
            <person name="Chaumeil P.-A."/>
            <person name="Waite D.W."/>
            <person name="Whitman W.B."/>
            <person name="Parks D.H."/>
            <person name="Hugenholtz P."/>
        </authorList>
    </citation>
    <scope>NUCLEOTIDE SEQUENCE [LARGE SCALE GENOMIC DNA]</scope>
</reference>
<dbReference type="Gene3D" id="4.10.860.130">
    <property type="match status" value="1"/>
</dbReference>
<dbReference type="InterPro" id="IPR009068">
    <property type="entry name" value="uS15_NS1_RNA-bd_sf"/>
</dbReference>
<accession>A0A7J4IVM7</accession>
<dbReference type="PANTHER" id="PTHR11885:SF6">
    <property type="entry name" value="SMALL RIBOSOMAL SUBUNIT PROTEIN US15"/>
    <property type="match status" value="1"/>
</dbReference>
<dbReference type="NCBIfam" id="NF006331">
    <property type="entry name" value="PRK08561.1"/>
    <property type="match status" value="1"/>
</dbReference>
<dbReference type="GO" id="GO:0003735">
    <property type="term" value="F:structural constituent of ribosome"/>
    <property type="evidence" value="ECO:0007669"/>
    <property type="project" value="InterPro"/>
</dbReference>
<evidence type="ECO:0000256" key="4">
    <source>
        <dbReference type="ARBA" id="ARBA00035313"/>
    </source>
</evidence>
<evidence type="ECO:0000256" key="1">
    <source>
        <dbReference type="ARBA" id="ARBA00008434"/>
    </source>
</evidence>
<evidence type="ECO:0000313" key="8">
    <source>
        <dbReference type="Proteomes" id="UP000565078"/>
    </source>
</evidence>
<organism evidence="7 8">
    <name type="scientific">Candidatus Iainarchaeum sp</name>
    <dbReference type="NCBI Taxonomy" id="3101447"/>
    <lineage>
        <taxon>Archaea</taxon>
        <taxon>Candidatus Iainarchaeota</taxon>
        <taxon>Candidatus Iainarchaeia</taxon>
        <taxon>Candidatus Iainarchaeales</taxon>
        <taxon>Candidatus Iainarchaeaceae</taxon>
        <taxon>Candidatus Iainarchaeum</taxon>
    </lineage>
</organism>
<dbReference type="SMART" id="SM01386">
    <property type="entry name" value="Ribosomal_S13_N"/>
    <property type="match status" value="1"/>
</dbReference>
<protein>
    <recommendedName>
        <fullName evidence="4">30S ribosomal protein S15</fullName>
    </recommendedName>
</protein>
<dbReference type="InterPro" id="IPR023029">
    <property type="entry name" value="Ribosomal_uS15_arc_euk"/>
</dbReference>
<dbReference type="GO" id="GO:0070181">
    <property type="term" value="F:small ribosomal subunit rRNA binding"/>
    <property type="evidence" value="ECO:0007669"/>
    <property type="project" value="TreeGrafter"/>
</dbReference>
<dbReference type="Pfam" id="PF08069">
    <property type="entry name" value="Ribosomal_S13_N"/>
    <property type="match status" value="1"/>
</dbReference>
<dbReference type="PANTHER" id="PTHR11885">
    <property type="entry name" value="RIBOSOMAL PROTEIN S15P/S13E"/>
    <property type="match status" value="1"/>
</dbReference>
<dbReference type="EMBL" id="DUGC01000044">
    <property type="protein sequence ID" value="HIH09512.1"/>
    <property type="molecule type" value="Genomic_DNA"/>
</dbReference>
<dbReference type="SUPFAM" id="SSF47060">
    <property type="entry name" value="S15/NS1 RNA-binding domain"/>
    <property type="match status" value="1"/>
</dbReference>
<evidence type="ECO:0000256" key="3">
    <source>
        <dbReference type="ARBA" id="ARBA00023274"/>
    </source>
</evidence>
<gene>
    <name evidence="7" type="ORF">HA254_02470</name>
</gene>
<dbReference type="GO" id="GO:0006412">
    <property type="term" value="P:translation"/>
    <property type="evidence" value="ECO:0007669"/>
    <property type="project" value="InterPro"/>
</dbReference>
<name>A0A7J4IVM7_9ARCH</name>
<comment type="caution">
    <text evidence="7">The sequence shown here is derived from an EMBL/GenBank/DDBJ whole genome shotgun (WGS) entry which is preliminary data.</text>
</comment>
<dbReference type="InterPro" id="IPR000589">
    <property type="entry name" value="Ribosomal_uS15"/>
</dbReference>
<evidence type="ECO:0000313" key="7">
    <source>
        <dbReference type="EMBL" id="HIH09512.1"/>
    </source>
</evidence>
<dbReference type="SMART" id="SM01387">
    <property type="entry name" value="Ribosomal_S15"/>
    <property type="match status" value="1"/>
</dbReference>
<dbReference type="Pfam" id="PF00312">
    <property type="entry name" value="Ribosomal_S15"/>
    <property type="match status" value="1"/>
</dbReference>